<dbReference type="Pfam" id="PF07842">
    <property type="entry name" value="GCFC"/>
    <property type="match status" value="1"/>
</dbReference>
<organism evidence="5 6">
    <name type="scientific">Teladorsagia circumcincta</name>
    <name type="common">Brown stomach worm</name>
    <name type="synonym">Ostertagia circumcincta</name>
    <dbReference type="NCBI Taxonomy" id="45464"/>
    <lineage>
        <taxon>Eukaryota</taxon>
        <taxon>Metazoa</taxon>
        <taxon>Ecdysozoa</taxon>
        <taxon>Nematoda</taxon>
        <taxon>Chromadorea</taxon>
        <taxon>Rhabditida</taxon>
        <taxon>Rhabditina</taxon>
        <taxon>Rhabditomorpha</taxon>
        <taxon>Strongyloidea</taxon>
        <taxon>Trichostrongylidae</taxon>
        <taxon>Teladorsagia</taxon>
    </lineage>
</organism>
<gene>
    <name evidence="5" type="ORF">TELCIR_07418</name>
</gene>
<dbReference type="GO" id="GO:0005634">
    <property type="term" value="C:nucleus"/>
    <property type="evidence" value="ECO:0007669"/>
    <property type="project" value="UniProtKB-SubCell"/>
</dbReference>
<comment type="similarity">
    <text evidence="2">Belongs to the GCF family.</text>
</comment>
<evidence type="ECO:0000313" key="6">
    <source>
        <dbReference type="Proteomes" id="UP000230423"/>
    </source>
</evidence>
<dbReference type="GO" id="GO:0000398">
    <property type="term" value="P:mRNA splicing, via spliceosome"/>
    <property type="evidence" value="ECO:0007669"/>
    <property type="project" value="InterPro"/>
</dbReference>
<sequence length="107" mass="11910">MPWYTDCIRAIQENGDVDPKHEILTGIIPSIIEKVVLPYLTDVVNVEWEPMSLKQSKRLGAVLSGLSDYPKMNVDESKSFAILASAVKAKITSAIDDDLFVPIYSKQ</sequence>
<proteinExistence type="inferred from homology"/>
<dbReference type="GO" id="GO:0003677">
    <property type="term" value="F:DNA binding"/>
    <property type="evidence" value="ECO:0007669"/>
    <property type="project" value="InterPro"/>
</dbReference>
<feature type="domain" description="GCF C-terminal" evidence="4">
    <location>
        <begin position="20"/>
        <end position="97"/>
    </location>
</feature>
<keyword evidence="3" id="KW-0539">Nucleus</keyword>
<dbReference type="AlphaFoldDB" id="A0A2G9UKC2"/>
<evidence type="ECO:0000256" key="3">
    <source>
        <dbReference type="ARBA" id="ARBA00023242"/>
    </source>
</evidence>
<name>A0A2G9UKC2_TELCI</name>
<evidence type="ECO:0000259" key="4">
    <source>
        <dbReference type="Pfam" id="PF07842"/>
    </source>
</evidence>
<dbReference type="EMBL" id="KZ346178">
    <property type="protein sequence ID" value="PIO70718.1"/>
    <property type="molecule type" value="Genomic_DNA"/>
</dbReference>
<dbReference type="OrthoDB" id="429427at2759"/>
<dbReference type="InterPro" id="IPR022783">
    <property type="entry name" value="GCFC_dom"/>
</dbReference>
<evidence type="ECO:0000256" key="2">
    <source>
        <dbReference type="ARBA" id="ARBA00010801"/>
    </source>
</evidence>
<evidence type="ECO:0000313" key="5">
    <source>
        <dbReference type="EMBL" id="PIO70718.1"/>
    </source>
</evidence>
<reference evidence="5 6" key="1">
    <citation type="submission" date="2015-09" db="EMBL/GenBank/DDBJ databases">
        <title>Draft genome of the parasitic nematode Teladorsagia circumcincta isolate WARC Sus (inbred).</title>
        <authorList>
            <person name="Mitreva M."/>
        </authorList>
    </citation>
    <scope>NUCLEOTIDE SEQUENCE [LARGE SCALE GENOMIC DNA]</scope>
    <source>
        <strain evidence="5 6">S</strain>
    </source>
</reference>
<dbReference type="InterPro" id="IPR012890">
    <property type="entry name" value="GCFC2-like"/>
</dbReference>
<accession>A0A2G9UKC2</accession>
<comment type="subcellular location">
    <subcellularLocation>
        <location evidence="1">Nucleus</location>
    </subcellularLocation>
</comment>
<dbReference type="PANTHER" id="PTHR12214:SF0">
    <property type="entry name" value="LD29489P"/>
    <property type="match status" value="1"/>
</dbReference>
<dbReference type="PANTHER" id="PTHR12214">
    <property type="entry name" value="GC-RICH SEQUENCE DNA-BINDING FACTOR"/>
    <property type="match status" value="1"/>
</dbReference>
<dbReference type="Proteomes" id="UP000230423">
    <property type="component" value="Unassembled WGS sequence"/>
</dbReference>
<keyword evidence="6" id="KW-1185">Reference proteome</keyword>
<protein>
    <recommendedName>
        <fullName evidence="4">GCF C-terminal domain-containing protein</fullName>
    </recommendedName>
</protein>
<evidence type="ECO:0000256" key="1">
    <source>
        <dbReference type="ARBA" id="ARBA00004123"/>
    </source>
</evidence>